<accession>A0A4Z0F9N3</accession>
<feature type="transmembrane region" description="Helical" evidence="6">
    <location>
        <begin position="269"/>
        <end position="286"/>
    </location>
</feature>
<evidence type="ECO:0000259" key="7">
    <source>
        <dbReference type="Pfam" id="PF00892"/>
    </source>
</evidence>
<evidence type="ECO:0000256" key="6">
    <source>
        <dbReference type="SAM" id="Phobius"/>
    </source>
</evidence>
<keyword evidence="3 6" id="KW-0812">Transmembrane</keyword>
<feature type="transmembrane region" description="Helical" evidence="6">
    <location>
        <begin position="152"/>
        <end position="170"/>
    </location>
</feature>
<feature type="transmembrane region" description="Helical" evidence="6">
    <location>
        <begin position="75"/>
        <end position="95"/>
    </location>
</feature>
<evidence type="ECO:0000256" key="2">
    <source>
        <dbReference type="ARBA" id="ARBA00022475"/>
    </source>
</evidence>
<dbReference type="SUPFAM" id="SSF103481">
    <property type="entry name" value="Multidrug resistance efflux transporter EmrE"/>
    <property type="match status" value="2"/>
</dbReference>
<feature type="domain" description="EamA" evidence="7">
    <location>
        <begin position="155"/>
        <end position="284"/>
    </location>
</feature>
<dbReference type="InterPro" id="IPR051258">
    <property type="entry name" value="Diverse_Substrate_Transporter"/>
</dbReference>
<reference evidence="8 9" key="1">
    <citation type="journal article" date="2019" name="ISME J.">
        <title>Candidatus Macondimonas diazotrophica, a novel gammaproteobacterial genus dominating crude-oil-contaminated coastal sediments.</title>
        <authorList>
            <person name="Karthikeyan S."/>
            <person name="Konstantinidis K."/>
        </authorList>
    </citation>
    <scope>NUCLEOTIDE SEQUENCE [LARGE SCALE GENOMIC DNA]</scope>
    <source>
        <strain evidence="8 9">KTK01</strain>
    </source>
</reference>
<feature type="domain" description="EamA" evidence="7">
    <location>
        <begin position="9"/>
        <end position="144"/>
    </location>
</feature>
<dbReference type="PANTHER" id="PTHR42920:SF11">
    <property type="entry name" value="INNER MEMBRANE PROTEIN YTFF"/>
    <property type="match status" value="1"/>
</dbReference>
<evidence type="ECO:0000256" key="4">
    <source>
        <dbReference type="ARBA" id="ARBA00022989"/>
    </source>
</evidence>
<dbReference type="PANTHER" id="PTHR42920">
    <property type="entry name" value="OS03G0707200 PROTEIN-RELATED"/>
    <property type="match status" value="1"/>
</dbReference>
<dbReference type="Pfam" id="PF00892">
    <property type="entry name" value="EamA"/>
    <property type="match status" value="2"/>
</dbReference>
<evidence type="ECO:0000313" key="9">
    <source>
        <dbReference type="Proteomes" id="UP000297890"/>
    </source>
</evidence>
<feature type="transmembrane region" description="Helical" evidence="6">
    <location>
        <begin position="245"/>
        <end position="263"/>
    </location>
</feature>
<gene>
    <name evidence="8" type="ORF">E4680_07995</name>
</gene>
<dbReference type="InterPro" id="IPR000620">
    <property type="entry name" value="EamA_dom"/>
</dbReference>
<keyword evidence="9" id="KW-1185">Reference proteome</keyword>
<keyword evidence="5 6" id="KW-0472">Membrane</keyword>
<evidence type="ECO:0000313" key="8">
    <source>
        <dbReference type="EMBL" id="TFZ82415.1"/>
    </source>
</evidence>
<sequence length="350" mass="36834">MIGAPSPRSGVSQALLAAVLFGMSTPLAKALTGVASPLILAGLLYFGSGLGLFAWRAARHGSAAAPVTRTDWPWLAGAVIAGGVIGPALLLWGLASVSGASAALLLNFEGVFTALIAWFVFRENVDARIALGMGLIITAGVLLSWQAGAGHALPWGALAVIGACLFWAIDNNLTRRIAGADALTIAALKGLVAGATNLILGVSFAGTWPPALQIGGALVLGLVGYGVSLVLFVRALAQLGAARTSAYFSVAPFAGVLVALLLFGERPGPAFWIAAVLMGAGLWLHLTERHSHLHTHEALRHTHRHVHDAHHRHAHDFPWDGREPHTHEHLHGLITHRHPHYPDLHHRHGH</sequence>
<keyword evidence="4 6" id="KW-1133">Transmembrane helix</keyword>
<feature type="transmembrane region" description="Helical" evidence="6">
    <location>
        <begin position="128"/>
        <end position="146"/>
    </location>
</feature>
<comment type="caution">
    <text evidence="8">The sequence shown here is derived from an EMBL/GenBank/DDBJ whole genome shotgun (WGS) entry which is preliminary data.</text>
</comment>
<evidence type="ECO:0000256" key="5">
    <source>
        <dbReference type="ARBA" id="ARBA00023136"/>
    </source>
</evidence>
<dbReference type="OrthoDB" id="9794287at2"/>
<comment type="subcellular location">
    <subcellularLocation>
        <location evidence="1">Cell membrane</location>
        <topology evidence="1">Multi-pass membrane protein</topology>
    </subcellularLocation>
</comment>
<organism evidence="8 9">
    <name type="scientific">Candidatus Macondimonas diazotrophica</name>
    <dbReference type="NCBI Taxonomy" id="2305248"/>
    <lineage>
        <taxon>Bacteria</taxon>
        <taxon>Pseudomonadati</taxon>
        <taxon>Pseudomonadota</taxon>
        <taxon>Gammaproteobacteria</taxon>
        <taxon>Chromatiales</taxon>
        <taxon>Ectothiorhodospiraceae</taxon>
        <taxon>Candidatus Macondimonas</taxon>
    </lineage>
</organism>
<dbReference type="Proteomes" id="UP000297890">
    <property type="component" value="Unassembled WGS sequence"/>
</dbReference>
<protein>
    <submittedName>
        <fullName evidence="8">DMT family transporter</fullName>
    </submittedName>
</protein>
<feature type="transmembrane region" description="Helical" evidence="6">
    <location>
        <begin position="211"/>
        <end position="233"/>
    </location>
</feature>
<feature type="transmembrane region" description="Helical" evidence="6">
    <location>
        <begin position="101"/>
        <end position="121"/>
    </location>
</feature>
<dbReference type="RefSeq" id="WP_135281890.1">
    <property type="nucleotide sequence ID" value="NZ_SRIO01000009.1"/>
</dbReference>
<dbReference type="GO" id="GO:0005886">
    <property type="term" value="C:plasma membrane"/>
    <property type="evidence" value="ECO:0007669"/>
    <property type="project" value="UniProtKB-SubCell"/>
</dbReference>
<dbReference type="AlphaFoldDB" id="A0A4Z0F9N3"/>
<dbReference type="EMBL" id="SRIO01000009">
    <property type="protein sequence ID" value="TFZ82415.1"/>
    <property type="molecule type" value="Genomic_DNA"/>
</dbReference>
<name>A0A4Z0F9N3_9GAMM</name>
<evidence type="ECO:0000256" key="1">
    <source>
        <dbReference type="ARBA" id="ARBA00004651"/>
    </source>
</evidence>
<proteinExistence type="predicted"/>
<dbReference type="Gene3D" id="1.10.3730.20">
    <property type="match status" value="1"/>
</dbReference>
<feature type="transmembrane region" description="Helical" evidence="6">
    <location>
        <begin position="182"/>
        <end position="205"/>
    </location>
</feature>
<evidence type="ECO:0000256" key="3">
    <source>
        <dbReference type="ARBA" id="ARBA00022692"/>
    </source>
</evidence>
<feature type="transmembrane region" description="Helical" evidence="6">
    <location>
        <begin position="38"/>
        <end position="55"/>
    </location>
</feature>
<keyword evidence="2" id="KW-1003">Cell membrane</keyword>
<dbReference type="InterPro" id="IPR037185">
    <property type="entry name" value="EmrE-like"/>
</dbReference>